<accession>A0A5B8YND6</accession>
<dbReference type="KEGG" id="anp:FK178_11810"/>
<organism evidence="2 3">
    <name type="scientific">Antarcticibacterium arcticum</name>
    <dbReference type="NCBI Taxonomy" id="2585771"/>
    <lineage>
        <taxon>Bacteria</taxon>
        <taxon>Pseudomonadati</taxon>
        <taxon>Bacteroidota</taxon>
        <taxon>Flavobacteriia</taxon>
        <taxon>Flavobacteriales</taxon>
        <taxon>Flavobacteriaceae</taxon>
        <taxon>Antarcticibacterium</taxon>
    </lineage>
</organism>
<proteinExistence type="predicted"/>
<gene>
    <name evidence="2" type="ORF">FK178_11810</name>
</gene>
<evidence type="ECO:0000313" key="2">
    <source>
        <dbReference type="EMBL" id="QED38357.1"/>
    </source>
</evidence>
<reference evidence="2 3" key="1">
    <citation type="submission" date="2019-08" db="EMBL/GenBank/DDBJ databases">
        <title>Antarcticibacterium arcticum sp. nov., a bacterium isolated from marine sediment of the Canadian Beaufort Sea.</title>
        <authorList>
            <person name="Lee Y.M."/>
            <person name="Baek K."/>
            <person name="Lee D.-H."/>
            <person name="Shin S.C."/>
            <person name="Jin Y.K."/>
            <person name="Park Y."/>
        </authorList>
    </citation>
    <scope>NUCLEOTIDE SEQUENCE [LARGE SCALE GENOMIC DNA]</scope>
    <source>
        <strain evidence="2 3">PAMC 28998</strain>
    </source>
</reference>
<name>A0A5B8YND6_9FLAO</name>
<dbReference type="OrthoDB" id="1496068at2"/>
<evidence type="ECO:0000259" key="1">
    <source>
        <dbReference type="Pfam" id="PF22322"/>
    </source>
</evidence>
<dbReference type="EMBL" id="CP042476">
    <property type="protein sequence ID" value="QED38357.1"/>
    <property type="molecule type" value="Genomic_DNA"/>
</dbReference>
<dbReference type="Pfam" id="PF22322">
    <property type="entry name" value="DUF6973"/>
    <property type="match status" value="1"/>
</dbReference>
<dbReference type="AlphaFoldDB" id="A0A5B8YND6"/>
<dbReference type="InterPro" id="IPR054246">
    <property type="entry name" value="DUF6973"/>
</dbReference>
<dbReference type="RefSeq" id="WP_146835328.1">
    <property type="nucleotide sequence ID" value="NZ_CP042476.1"/>
</dbReference>
<keyword evidence="3" id="KW-1185">Reference proteome</keyword>
<evidence type="ECO:0000313" key="3">
    <source>
        <dbReference type="Proteomes" id="UP000321954"/>
    </source>
</evidence>
<sequence>MKFREIVSLTGIFIFSPQYFLPTLRATKNTLKNCNVRYGELHHSNDLTNAYRHALWNLLICEECFKVTGNVEKTINWARKITDLHEELSPNLPLEKAMDLHNNRIGREIFKDSFYDKRNSGELLDQKMREAVKIDHISQLQNRETQLIFIESREK</sequence>
<feature type="domain" description="DUF6973" evidence="1">
    <location>
        <begin position="12"/>
        <end position="131"/>
    </location>
</feature>
<dbReference type="Proteomes" id="UP000321954">
    <property type="component" value="Chromosome"/>
</dbReference>
<protein>
    <recommendedName>
        <fullName evidence="1">DUF6973 domain-containing protein</fullName>
    </recommendedName>
</protein>